<feature type="signal peptide" evidence="1">
    <location>
        <begin position="1"/>
        <end position="24"/>
    </location>
</feature>
<evidence type="ECO:0000313" key="2">
    <source>
        <dbReference type="EMBL" id="QCE06362.1"/>
    </source>
</evidence>
<dbReference type="Proteomes" id="UP000501690">
    <property type="component" value="Linkage Group LG9"/>
</dbReference>
<gene>
    <name evidence="2" type="ORF">DEO72_LG9g1374</name>
</gene>
<dbReference type="AlphaFoldDB" id="A0A4D6N092"/>
<reference evidence="2 3" key="1">
    <citation type="submission" date="2019-04" db="EMBL/GenBank/DDBJ databases">
        <title>An improved genome assembly and genetic linkage map for asparagus bean, Vigna unguiculata ssp. sesquipedialis.</title>
        <authorList>
            <person name="Xia Q."/>
            <person name="Zhang R."/>
            <person name="Dong Y."/>
        </authorList>
    </citation>
    <scope>NUCLEOTIDE SEQUENCE [LARGE SCALE GENOMIC DNA]</scope>
    <source>
        <tissue evidence="2">Leaf</tissue>
    </source>
</reference>
<accession>A0A4D6N092</accession>
<organism evidence="2 3">
    <name type="scientific">Vigna unguiculata</name>
    <name type="common">Cowpea</name>
    <dbReference type="NCBI Taxonomy" id="3917"/>
    <lineage>
        <taxon>Eukaryota</taxon>
        <taxon>Viridiplantae</taxon>
        <taxon>Streptophyta</taxon>
        <taxon>Embryophyta</taxon>
        <taxon>Tracheophyta</taxon>
        <taxon>Spermatophyta</taxon>
        <taxon>Magnoliopsida</taxon>
        <taxon>eudicotyledons</taxon>
        <taxon>Gunneridae</taxon>
        <taxon>Pentapetalae</taxon>
        <taxon>rosids</taxon>
        <taxon>fabids</taxon>
        <taxon>Fabales</taxon>
        <taxon>Fabaceae</taxon>
        <taxon>Papilionoideae</taxon>
        <taxon>50 kb inversion clade</taxon>
        <taxon>NPAAA clade</taxon>
        <taxon>indigoferoid/millettioid clade</taxon>
        <taxon>Phaseoleae</taxon>
        <taxon>Vigna</taxon>
    </lineage>
</organism>
<keyword evidence="1" id="KW-0732">Signal</keyword>
<name>A0A4D6N092_VIGUN</name>
<feature type="chain" id="PRO_5020030058" evidence="1">
    <location>
        <begin position="25"/>
        <end position="93"/>
    </location>
</feature>
<evidence type="ECO:0000313" key="3">
    <source>
        <dbReference type="Proteomes" id="UP000501690"/>
    </source>
</evidence>
<sequence>MVVPHLMDVIPWAFLLGVPGGASSNGLNSKNLGDVIPRRSRGGASCKDVILRRPRGDASLLGRNSIVWWWCLIVCIRIVKSKSPKWFGYIMCG</sequence>
<evidence type="ECO:0000256" key="1">
    <source>
        <dbReference type="SAM" id="SignalP"/>
    </source>
</evidence>
<keyword evidence="3" id="KW-1185">Reference proteome</keyword>
<protein>
    <submittedName>
        <fullName evidence="2">Uncharacterized protein</fullName>
    </submittedName>
</protein>
<proteinExistence type="predicted"/>
<dbReference type="EMBL" id="CP039353">
    <property type="protein sequence ID" value="QCE06362.1"/>
    <property type="molecule type" value="Genomic_DNA"/>
</dbReference>